<sequence>MSGVHGALRCLALLDDIVVPTRVPVLFPCSHTIVSSPQTSTSIPSSVIALRGPRKSRQRGQVARLNPSHLSRQALWKRWSHLNAVISSPSSISHRQTAHSFDSRHPAAGLNSYGSRHSSSLLPDMSKC</sequence>
<evidence type="ECO:0000313" key="2">
    <source>
        <dbReference type="EMBL" id="VFU60548.1"/>
    </source>
</evidence>
<organism evidence="2">
    <name type="scientific">Salix viminalis</name>
    <name type="common">Common osier</name>
    <name type="synonym">Basket willow</name>
    <dbReference type="NCBI Taxonomy" id="40686"/>
    <lineage>
        <taxon>Eukaryota</taxon>
        <taxon>Viridiplantae</taxon>
        <taxon>Streptophyta</taxon>
        <taxon>Embryophyta</taxon>
        <taxon>Tracheophyta</taxon>
        <taxon>Spermatophyta</taxon>
        <taxon>Magnoliopsida</taxon>
        <taxon>eudicotyledons</taxon>
        <taxon>Gunneridae</taxon>
        <taxon>Pentapetalae</taxon>
        <taxon>rosids</taxon>
        <taxon>fabids</taxon>
        <taxon>Malpighiales</taxon>
        <taxon>Salicaceae</taxon>
        <taxon>Saliceae</taxon>
        <taxon>Salix</taxon>
    </lineage>
</organism>
<dbReference type="AlphaFoldDB" id="A0A6N2N112"/>
<feature type="compositionally biased region" description="Polar residues" evidence="1">
    <location>
        <begin position="112"/>
        <end position="121"/>
    </location>
</feature>
<proteinExistence type="predicted"/>
<accession>A0A6N2N112</accession>
<gene>
    <name evidence="2" type="ORF">SVIM_LOCUS449254</name>
</gene>
<feature type="region of interest" description="Disordered" evidence="1">
    <location>
        <begin position="95"/>
        <end position="128"/>
    </location>
</feature>
<name>A0A6N2N112_SALVM</name>
<evidence type="ECO:0000256" key="1">
    <source>
        <dbReference type="SAM" id="MobiDB-lite"/>
    </source>
</evidence>
<dbReference type="EMBL" id="CAADRP010002063">
    <property type="protein sequence ID" value="VFU60548.1"/>
    <property type="molecule type" value="Genomic_DNA"/>
</dbReference>
<reference evidence="2" key="1">
    <citation type="submission" date="2019-03" db="EMBL/GenBank/DDBJ databases">
        <authorList>
            <person name="Mank J."/>
            <person name="Almeida P."/>
        </authorList>
    </citation>
    <scope>NUCLEOTIDE SEQUENCE</scope>
    <source>
        <strain evidence="2">78183</strain>
    </source>
</reference>
<protein>
    <submittedName>
        <fullName evidence="2">Uncharacterized protein</fullName>
    </submittedName>
</protein>